<proteinExistence type="predicted"/>
<organism evidence="2 3">
    <name type="scientific">Candidatus Brennerbacteria bacterium CG_4_9_14_3_um_filter_43_9</name>
    <dbReference type="NCBI Taxonomy" id="1974522"/>
    <lineage>
        <taxon>Bacteria</taxon>
        <taxon>Candidatus Brenneribacteriota</taxon>
    </lineage>
</organism>
<evidence type="ECO:0000256" key="1">
    <source>
        <dbReference type="SAM" id="SignalP"/>
    </source>
</evidence>
<feature type="non-terminal residue" evidence="2">
    <location>
        <position position="118"/>
    </location>
</feature>
<dbReference type="Proteomes" id="UP000228770">
    <property type="component" value="Unassembled WGS sequence"/>
</dbReference>
<name>A0A2M8C0W2_9BACT</name>
<accession>A0A2M8C0W2</accession>
<sequence>MKMQKIIVVSILILLSWHTCQGITVQQGLEQPVPSPSTFAPQALAWLEQFWSKITYYANIVLSTPLDSPIFITIIKAGKWFWGFSIMTIKEGFNAAIALGKLLLNSSGIDWSKIQMPW</sequence>
<dbReference type="EMBL" id="PFUA01000077">
    <property type="protein sequence ID" value="PJB49750.1"/>
    <property type="molecule type" value="Genomic_DNA"/>
</dbReference>
<keyword evidence="1" id="KW-0732">Signal</keyword>
<feature type="chain" id="PRO_5014831554" evidence="1">
    <location>
        <begin position="22"/>
        <end position="118"/>
    </location>
</feature>
<protein>
    <submittedName>
        <fullName evidence="2">Uncharacterized protein</fullName>
    </submittedName>
</protein>
<evidence type="ECO:0000313" key="3">
    <source>
        <dbReference type="Proteomes" id="UP000228770"/>
    </source>
</evidence>
<reference evidence="3" key="1">
    <citation type="submission" date="2017-09" db="EMBL/GenBank/DDBJ databases">
        <title>Depth-based differentiation of microbial function through sediment-hosted aquifers and enrichment of novel symbionts in the deep terrestrial subsurface.</title>
        <authorList>
            <person name="Probst A.J."/>
            <person name="Ladd B."/>
            <person name="Jarett J.K."/>
            <person name="Geller-Mcgrath D.E."/>
            <person name="Sieber C.M.K."/>
            <person name="Emerson J.B."/>
            <person name="Anantharaman K."/>
            <person name="Thomas B.C."/>
            <person name="Malmstrom R."/>
            <person name="Stieglmeier M."/>
            <person name="Klingl A."/>
            <person name="Woyke T."/>
            <person name="Ryan C.M."/>
            <person name="Banfield J.F."/>
        </authorList>
    </citation>
    <scope>NUCLEOTIDE SEQUENCE [LARGE SCALE GENOMIC DNA]</scope>
</reference>
<dbReference type="AlphaFoldDB" id="A0A2M8C0W2"/>
<feature type="signal peptide" evidence="1">
    <location>
        <begin position="1"/>
        <end position="21"/>
    </location>
</feature>
<comment type="caution">
    <text evidence="2">The sequence shown here is derived from an EMBL/GenBank/DDBJ whole genome shotgun (WGS) entry which is preliminary data.</text>
</comment>
<gene>
    <name evidence="2" type="ORF">CO102_03125</name>
</gene>
<evidence type="ECO:0000313" key="2">
    <source>
        <dbReference type="EMBL" id="PJB49750.1"/>
    </source>
</evidence>